<dbReference type="EMBL" id="BSUN01000001">
    <property type="protein sequence ID" value="GMA36547.1"/>
    <property type="molecule type" value="Genomic_DNA"/>
</dbReference>
<feature type="domain" description="Transcriptional regulator LacI/GalR-like sensor" evidence="4">
    <location>
        <begin position="13"/>
        <end position="180"/>
    </location>
</feature>
<evidence type="ECO:0000256" key="1">
    <source>
        <dbReference type="ARBA" id="ARBA00023015"/>
    </source>
</evidence>
<accession>A0ABQ6III0</accession>
<dbReference type="Pfam" id="PF13377">
    <property type="entry name" value="Peripla_BP_3"/>
    <property type="match status" value="1"/>
</dbReference>
<evidence type="ECO:0000256" key="2">
    <source>
        <dbReference type="ARBA" id="ARBA00023125"/>
    </source>
</evidence>
<keyword evidence="1" id="KW-0805">Transcription regulation</keyword>
<organism evidence="5 6">
    <name type="scientific">Demequina litorisediminis</name>
    <dbReference type="NCBI Taxonomy" id="1849022"/>
    <lineage>
        <taxon>Bacteria</taxon>
        <taxon>Bacillati</taxon>
        <taxon>Actinomycetota</taxon>
        <taxon>Actinomycetes</taxon>
        <taxon>Micrococcales</taxon>
        <taxon>Demequinaceae</taxon>
        <taxon>Demequina</taxon>
    </lineage>
</organism>
<evidence type="ECO:0000313" key="5">
    <source>
        <dbReference type="EMBL" id="GMA36547.1"/>
    </source>
</evidence>
<evidence type="ECO:0000313" key="6">
    <source>
        <dbReference type="Proteomes" id="UP001157125"/>
    </source>
</evidence>
<keyword evidence="3" id="KW-0804">Transcription</keyword>
<dbReference type="PANTHER" id="PTHR30146:SF109">
    <property type="entry name" value="HTH-TYPE TRANSCRIPTIONAL REGULATOR GALS"/>
    <property type="match status" value="1"/>
</dbReference>
<gene>
    <name evidence="5" type="ORF">GCM10025876_27510</name>
</gene>
<dbReference type="Gene3D" id="3.40.50.2300">
    <property type="match status" value="1"/>
</dbReference>
<dbReference type="SUPFAM" id="SSF53822">
    <property type="entry name" value="Periplasmic binding protein-like I"/>
    <property type="match status" value="1"/>
</dbReference>
<name>A0ABQ6III0_9MICO</name>
<proteinExistence type="predicted"/>
<keyword evidence="2" id="KW-0238">DNA-binding</keyword>
<comment type="caution">
    <text evidence="5">The sequence shown here is derived from an EMBL/GenBank/DDBJ whole genome shotgun (WGS) entry which is preliminary data.</text>
</comment>
<reference evidence="6" key="1">
    <citation type="journal article" date="2019" name="Int. J. Syst. Evol. Microbiol.">
        <title>The Global Catalogue of Microorganisms (GCM) 10K type strain sequencing project: providing services to taxonomists for standard genome sequencing and annotation.</title>
        <authorList>
            <consortium name="The Broad Institute Genomics Platform"/>
            <consortium name="The Broad Institute Genome Sequencing Center for Infectious Disease"/>
            <person name="Wu L."/>
            <person name="Ma J."/>
        </authorList>
    </citation>
    <scope>NUCLEOTIDE SEQUENCE [LARGE SCALE GENOMIC DNA]</scope>
    <source>
        <strain evidence="6">NBRC 112299</strain>
    </source>
</reference>
<dbReference type="InterPro" id="IPR046335">
    <property type="entry name" value="LacI/GalR-like_sensor"/>
</dbReference>
<dbReference type="PANTHER" id="PTHR30146">
    <property type="entry name" value="LACI-RELATED TRANSCRIPTIONAL REPRESSOR"/>
    <property type="match status" value="1"/>
</dbReference>
<keyword evidence="6" id="KW-1185">Reference proteome</keyword>
<sequence length="185" mass="19412">MLPNEAGAAAACQHLIDRGCRRILILGTREGVDEPHVSPMTADTRWLGALGAVTANPHVEGIPLPCDWNSLDARRAVVEAIDAGIGFDGVFAMTDSVALGALRGLADRSVNCPREVKVMGFDGVLEGQLSVPSLSTIDLGVSALAASAVGMLMQRIENPDDPTPGRREVAEFTLVERESTALSAP</sequence>
<dbReference type="RefSeq" id="WP_284328634.1">
    <property type="nucleotide sequence ID" value="NZ_BSUN01000001.1"/>
</dbReference>
<dbReference type="Proteomes" id="UP001157125">
    <property type="component" value="Unassembled WGS sequence"/>
</dbReference>
<evidence type="ECO:0000256" key="3">
    <source>
        <dbReference type="ARBA" id="ARBA00023163"/>
    </source>
</evidence>
<evidence type="ECO:0000259" key="4">
    <source>
        <dbReference type="Pfam" id="PF13377"/>
    </source>
</evidence>
<protein>
    <recommendedName>
        <fullName evidence="4">Transcriptional regulator LacI/GalR-like sensor domain-containing protein</fullName>
    </recommendedName>
</protein>
<dbReference type="InterPro" id="IPR028082">
    <property type="entry name" value="Peripla_BP_I"/>
</dbReference>